<evidence type="ECO:0000256" key="9">
    <source>
        <dbReference type="PROSITE-ProRule" id="PRU00108"/>
    </source>
</evidence>
<comment type="caution">
    <text evidence="12">The sequence shown here is derived from an EMBL/GenBank/DDBJ whole genome shotgun (WGS) entry which is preliminary data.</text>
</comment>
<evidence type="ECO:0000256" key="2">
    <source>
        <dbReference type="ARBA" id="ARBA00022473"/>
    </source>
</evidence>
<dbReference type="GO" id="GO:0005634">
    <property type="term" value="C:nucleus"/>
    <property type="evidence" value="ECO:0007669"/>
    <property type="project" value="UniProtKB-SubCell"/>
</dbReference>
<keyword evidence="7 9" id="KW-0539">Nucleus</keyword>
<dbReference type="InterPro" id="IPR009057">
    <property type="entry name" value="Homeodomain-like_sf"/>
</dbReference>
<dbReference type="EMBL" id="JAJJMA010062439">
    <property type="protein sequence ID" value="MCL7026914.1"/>
    <property type="molecule type" value="Genomic_DNA"/>
</dbReference>
<gene>
    <name evidence="12" type="ORF">MKW94_023862</name>
</gene>
<keyword evidence="6" id="KW-0804">Transcription</keyword>
<evidence type="ECO:0000259" key="11">
    <source>
        <dbReference type="PROSITE" id="PS50071"/>
    </source>
</evidence>
<evidence type="ECO:0000256" key="8">
    <source>
        <dbReference type="ARBA" id="ARBA00024040"/>
    </source>
</evidence>
<evidence type="ECO:0000313" key="13">
    <source>
        <dbReference type="Proteomes" id="UP001177140"/>
    </source>
</evidence>
<keyword evidence="5 9" id="KW-0371">Homeobox</keyword>
<comment type="subcellular location">
    <subcellularLocation>
        <location evidence="1 9 10">Nucleus</location>
    </subcellularLocation>
</comment>
<evidence type="ECO:0000256" key="5">
    <source>
        <dbReference type="ARBA" id="ARBA00023155"/>
    </source>
</evidence>
<protein>
    <recommendedName>
        <fullName evidence="11">Homeobox domain-containing protein</fullName>
    </recommendedName>
</protein>
<sequence>MYNTSRWNPTKEQIDMLEGFYNAGITCPRDAEIQHMTSKLRVYGDVEGKNVYYWFQNHKARRRQRQRQVRHAYVYDPRLHYNHQQFLQHQISSPMVLAPCTPAPFTNGNPLVSFTITCPLLVFCFQSRRVSILGPTTRMHKLLPNVVLLIKW</sequence>
<dbReference type="InterPro" id="IPR044555">
    <property type="entry name" value="WUSCHEL-like"/>
</dbReference>
<evidence type="ECO:0000256" key="3">
    <source>
        <dbReference type="ARBA" id="ARBA00023015"/>
    </source>
</evidence>
<evidence type="ECO:0000256" key="7">
    <source>
        <dbReference type="ARBA" id="ARBA00023242"/>
    </source>
</evidence>
<keyword evidence="13" id="KW-1185">Reference proteome</keyword>
<evidence type="ECO:0000256" key="10">
    <source>
        <dbReference type="RuleBase" id="RU000682"/>
    </source>
</evidence>
<proteinExistence type="inferred from homology"/>
<dbReference type="PANTHER" id="PTHR45940">
    <property type="entry name" value="WUSCHEL-RELATED HOMEOBOX 1-RELATED"/>
    <property type="match status" value="1"/>
</dbReference>
<dbReference type="SUPFAM" id="SSF46689">
    <property type="entry name" value="Homeodomain-like"/>
    <property type="match status" value="1"/>
</dbReference>
<evidence type="ECO:0000256" key="6">
    <source>
        <dbReference type="ARBA" id="ARBA00023163"/>
    </source>
</evidence>
<comment type="similarity">
    <text evidence="8">Belongs to the WUS homeobox family.</text>
</comment>
<dbReference type="GO" id="GO:0099402">
    <property type="term" value="P:plant organ development"/>
    <property type="evidence" value="ECO:0007669"/>
    <property type="project" value="InterPro"/>
</dbReference>
<accession>A0AA41V0E0</accession>
<keyword evidence="2" id="KW-0217">Developmental protein</keyword>
<evidence type="ECO:0000256" key="4">
    <source>
        <dbReference type="ARBA" id="ARBA00023125"/>
    </source>
</evidence>
<feature type="domain" description="Homeobox" evidence="11">
    <location>
        <begin position="1"/>
        <end position="65"/>
    </location>
</feature>
<dbReference type="PANTHER" id="PTHR45940:SF6">
    <property type="entry name" value="WUSCHEL-RELATED HOMEOBOX 2"/>
    <property type="match status" value="1"/>
</dbReference>
<reference evidence="12" key="1">
    <citation type="submission" date="2022-03" db="EMBL/GenBank/DDBJ databases">
        <title>A functionally conserved STORR gene fusion in Papaver species that diverged 16.8 million years ago.</title>
        <authorList>
            <person name="Catania T."/>
        </authorList>
    </citation>
    <scope>NUCLEOTIDE SEQUENCE</scope>
    <source>
        <strain evidence="12">S-191538</strain>
    </source>
</reference>
<name>A0AA41V0E0_PAPNU</name>
<feature type="DNA-binding region" description="Homeobox" evidence="9">
    <location>
        <begin position="3"/>
        <end position="66"/>
    </location>
</feature>
<dbReference type="Proteomes" id="UP001177140">
    <property type="component" value="Unassembled WGS sequence"/>
</dbReference>
<evidence type="ECO:0000313" key="12">
    <source>
        <dbReference type="EMBL" id="MCL7026914.1"/>
    </source>
</evidence>
<keyword evidence="4 9" id="KW-0238">DNA-binding</keyword>
<dbReference type="AlphaFoldDB" id="A0AA41V0E0"/>
<dbReference type="PROSITE" id="PS50071">
    <property type="entry name" value="HOMEOBOX_2"/>
    <property type="match status" value="1"/>
</dbReference>
<dbReference type="Gene3D" id="1.10.10.60">
    <property type="entry name" value="Homeodomain-like"/>
    <property type="match status" value="1"/>
</dbReference>
<dbReference type="GO" id="GO:0003677">
    <property type="term" value="F:DNA binding"/>
    <property type="evidence" value="ECO:0007669"/>
    <property type="project" value="UniProtKB-UniRule"/>
</dbReference>
<dbReference type="CDD" id="cd00086">
    <property type="entry name" value="homeodomain"/>
    <property type="match status" value="1"/>
</dbReference>
<organism evidence="12 13">
    <name type="scientific">Papaver nudicaule</name>
    <name type="common">Iceland poppy</name>
    <dbReference type="NCBI Taxonomy" id="74823"/>
    <lineage>
        <taxon>Eukaryota</taxon>
        <taxon>Viridiplantae</taxon>
        <taxon>Streptophyta</taxon>
        <taxon>Embryophyta</taxon>
        <taxon>Tracheophyta</taxon>
        <taxon>Spermatophyta</taxon>
        <taxon>Magnoliopsida</taxon>
        <taxon>Ranunculales</taxon>
        <taxon>Papaveraceae</taxon>
        <taxon>Papaveroideae</taxon>
        <taxon>Papaver</taxon>
    </lineage>
</organism>
<dbReference type="InterPro" id="IPR001356">
    <property type="entry name" value="HD"/>
</dbReference>
<keyword evidence="3" id="KW-0805">Transcription regulation</keyword>
<dbReference type="Pfam" id="PF00046">
    <property type="entry name" value="Homeodomain"/>
    <property type="match status" value="1"/>
</dbReference>
<dbReference type="GO" id="GO:0003700">
    <property type="term" value="F:DNA-binding transcription factor activity"/>
    <property type="evidence" value="ECO:0007669"/>
    <property type="project" value="InterPro"/>
</dbReference>
<evidence type="ECO:0000256" key="1">
    <source>
        <dbReference type="ARBA" id="ARBA00004123"/>
    </source>
</evidence>